<evidence type="ECO:0000256" key="1">
    <source>
        <dbReference type="ARBA" id="ARBA00022679"/>
    </source>
</evidence>
<dbReference type="GO" id="GO:0008773">
    <property type="term" value="F:[protein-PII] uridylyltransferase activity"/>
    <property type="evidence" value="ECO:0007669"/>
    <property type="project" value="UniProtKB-UniRule"/>
</dbReference>
<dbReference type="InterPro" id="IPR006674">
    <property type="entry name" value="HD_domain"/>
</dbReference>
<evidence type="ECO:0000256" key="3">
    <source>
        <dbReference type="ARBA" id="ARBA00022801"/>
    </source>
</evidence>
<feature type="region of interest" description="Uridylyltransferase" evidence="6">
    <location>
        <begin position="1"/>
        <end position="336"/>
    </location>
</feature>
<name>A0A517LUY7_9BACT</name>
<evidence type="ECO:0000256" key="6">
    <source>
        <dbReference type="HAMAP-Rule" id="MF_00277"/>
    </source>
</evidence>
<evidence type="ECO:0000313" key="9">
    <source>
        <dbReference type="EMBL" id="QDS86434.1"/>
    </source>
</evidence>
<dbReference type="InterPro" id="IPR010043">
    <property type="entry name" value="UTase/UR"/>
</dbReference>
<dbReference type="Pfam" id="PF08335">
    <property type="entry name" value="GlnD_UR_UTase"/>
    <property type="match status" value="1"/>
</dbReference>
<dbReference type="Gene3D" id="3.30.460.10">
    <property type="entry name" value="Beta Polymerase, domain 2"/>
    <property type="match status" value="1"/>
</dbReference>
<keyword evidence="2 6" id="KW-0548">Nucleotidyltransferase</keyword>
<comment type="caution">
    <text evidence="6">Lacks conserved residue(s) required for the propagation of feature annotation.</text>
</comment>
<dbReference type="SUPFAM" id="SSF81301">
    <property type="entry name" value="Nucleotidyltransferase"/>
    <property type="match status" value="1"/>
</dbReference>
<dbReference type="InterPro" id="IPR045865">
    <property type="entry name" value="ACT-like_dom_sf"/>
</dbReference>
<protein>
    <recommendedName>
        <fullName evidence="6">Bifunctional uridylyltransferase/uridylyl-removing enzyme</fullName>
        <shortName evidence="6">UTase/UR</shortName>
    </recommendedName>
    <alternativeName>
        <fullName evidence="6">Bifunctional [protein-PII] modification enzyme</fullName>
    </alternativeName>
    <alternativeName>
        <fullName evidence="6">Bifunctional nitrogen sensor protein</fullName>
    </alternativeName>
    <domain>
        <recommendedName>
            <fullName evidence="6">[Protein-PII] uridylyltransferase</fullName>
            <shortName evidence="6">PII uridylyltransferase</shortName>
            <shortName evidence="6">UTase</shortName>
            <ecNumber evidence="6">2.7.7.59</ecNumber>
        </recommendedName>
    </domain>
    <domain>
        <recommendedName>
            <fullName evidence="6">[Protein-PII]-UMP uridylyl-removing enzyme</fullName>
            <shortName evidence="6">UR</shortName>
            <ecNumber evidence="6">3.1.4.-</ecNumber>
        </recommendedName>
    </domain>
</protein>
<organism evidence="9 10">
    <name type="scientific">Rosistilla ulvae</name>
    <dbReference type="NCBI Taxonomy" id="1930277"/>
    <lineage>
        <taxon>Bacteria</taxon>
        <taxon>Pseudomonadati</taxon>
        <taxon>Planctomycetota</taxon>
        <taxon>Planctomycetia</taxon>
        <taxon>Pirellulales</taxon>
        <taxon>Pirellulaceae</taxon>
        <taxon>Rosistilla</taxon>
    </lineage>
</organism>
<dbReference type="InterPro" id="IPR043519">
    <property type="entry name" value="NT_sf"/>
</dbReference>
<dbReference type="GO" id="GO:0008081">
    <property type="term" value="F:phosphoric diester hydrolase activity"/>
    <property type="evidence" value="ECO:0007669"/>
    <property type="project" value="UniProtKB-UniRule"/>
</dbReference>
<feature type="domain" description="HD" evidence="8">
    <location>
        <begin position="454"/>
        <end position="571"/>
    </location>
</feature>
<comment type="catalytic activity">
    <reaction evidence="6">
        <text>[protein-PII]-uridylyl-L-tyrosine + H2O = [protein-PII]-L-tyrosine + UMP + H(+)</text>
        <dbReference type="Rhea" id="RHEA:48600"/>
        <dbReference type="Rhea" id="RHEA-COMP:12147"/>
        <dbReference type="Rhea" id="RHEA-COMP:12148"/>
        <dbReference type="ChEBI" id="CHEBI:15377"/>
        <dbReference type="ChEBI" id="CHEBI:15378"/>
        <dbReference type="ChEBI" id="CHEBI:46858"/>
        <dbReference type="ChEBI" id="CHEBI:57865"/>
        <dbReference type="ChEBI" id="CHEBI:90602"/>
    </reaction>
</comment>
<dbReference type="Gene3D" id="1.10.3090.10">
    <property type="entry name" value="cca-adding enzyme, domain 2"/>
    <property type="match status" value="1"/>
</dbReference>
<dbReference type="PANTHER" id="PTHR47320:SF1">
    <property type="entry name" value="BIFUNCTIONAL URIDYLYLTRANSFERASE_URIDYLYL-REMOVING ENZYME"/>
    <property type="match status" value="1"/>
</dbReference>
<dbReference type="PROSITE" id="PS51831">
    <property type="entry name" value="HD"/>
    <property type="match status" value="1"/>
</dbReference>
<evidence type="ECO:0000256" key="2">
    <source>
        <dbReference type="ARBA" id="ARBA00022695"/>
    </source>
</evidence>
<dbReference type="CDD" id="cd04899">
    <property type="entry name" value="ACT_ACR-UUR-like_2"/>
    <property type="match status" value="1"/>
</dbReference>
<keyword evidence="3 6" id="KW-0378">Hydrolase</keyword>
<dbReference type="PANTHER" id="PTHR47320">
    <property type="entry name" value="BIFUNCTIONAL URIDYLYLTRANSFERASE/URIDYLYL-REMOVING ENZYME"/>
    <property type="match status" value="1"/>
</dbReference>
<keyword evidence="1 6" id="KW-0808">Transferase</keyword>
<evidence type="ECO:0000313" key="10">
    <source>
        <dbReference type="Proteomes" id="UP000319557"/>
    </source>
</evidence>
<dbReference type="SUPFAM" id="SSF81593">
    <property type="entry name" value="Nucleotidyltransferase substrate binding subunit/domain"/>
    <property type="match status" value="1"/>
</dbReference>
<evidence type="ECO:0000259" key="8">
    <source>
        <dbReference type="PROSITE" id="PS51831"/>
    </source>
</evidence>
<accession>A0A517LUY7</accession>
<dbReference type="EC" id="3.1.4.-" evidence="6"/>
<dbReference type="SUPFAM" id="SSF109604">
    <property type="entry name" value="HD-domain/PDEase-like"/>
    <property type="match status" value="1"/>
</dbReference>
<comment type="similarity">
    <text evidence="6">Belongs to the GlnD family.</text>
</comment>
<reference evidence="9 10" key="1">
    <citation type="submission" date="2019-02" db="EMBL/GenBank/DDBJ databases">
        <title>Deep-cultivation of Planctomycetes and their phenomic and genomic characterization uncovers novel biology.</title>
        <authorList>
            <person name="Wiegand S."/>
            <person name="Jogler M."/>
            <person name="Boedeker C."/>
            <person name="Pinto D."/>
            <person name="Vollmers J."/>
            <person name="Rivas-Marin E."/>
            <person name="Kohn T."/>
            <person name="Peeters S.H."/>
            <person name="Heuer A."/>
            <person name="Rast P."/>
            <person name="Oberbeckmann S."/>
            <person name="Bunk B."/>
            <person name="Jeske O."/>
            <person name="Meyerdierks A."/>
            <person name="Storesund J.E."/>
            <person name="Kallscheuer N."/>
            <person name="Luecker S."/>
            <person name="Lage O.M."/>
            <person name="Pohl T."/>
            <person name="Merkel B.J."/>
            <person name="Hornburger P."/>
            <person name="Mueller R.-W."/>
            <person name="Bruemmer F."/>
            <person name="Labrenz M."/>
            <person name="Spormann A.M."/>
            <person name="Op den Camp H."/>
            <person name="Overmann J."/>
            <person name="Amann R."/>
            <person name="Jetten M.S.M."/>
            <person name="Mascher T."/>
            <person name="Medema M.H."/>
            <person name="Devos D.P."/>
            <person name="Kaster A.-K."/>
            <person name="Ovreas L."/>
            <person name="Rohde M."/>
            <person name="Galperin M.Y."/>
            <person name="Jogler C."/>
        </authorList>
    </citation>
    <scope>NUCLEOTIDE SEQUENCE [LARGE SCALE GENOMIC DNA]</scope>
    <source>
        <strain evidence="9 10">EC9</strain>
    </source>
</reference>
<dbReference type="PIRSF" id="PIRSF006288">
    <property type="entry name" value="PII_uridyltransf"/>
    <property type="match status" value="1"/>
</dbReference>
<evidence type="ECO:0000259" key="7">
    <source>
        <dbReference type="PROSITE" id="PS51671"/>
    </source>
</evidence>
<keyword evidence="4 6" id="KW-0460">Magnesium</keyword>
<keyword evidence="10" id="KW-1185">Reference proteome</keyword>
<dbReference type="AlphaFoldDB" id="A0A517LUY7"/>
<dbReference type="EMBL" id="CP036261">
    <property type="protein sequence ID" value="QDS86434.1"/>
    <property type="molecule type" value="Genomic_DNA"/>
</dbReference>
<dbReference type="InterPro" id="IPR002912">
    <property type="entry name" value="ACT_dom"/>
</dbReference>
<keyword evidence="5 6" id="KW-0511">Multifunctional enzyme</keyword>
<dbReference type="Pfam" id="PF01842">
    <property type="entry name" value="ACT"/>
    <property type="match status" value="1"/>
</dbReference>
<dbReference type="HAMAP" id="MF_00277">
    <property type="entry name" value="PII_uridylyl_transf"/>
    <property type="match status" value="1"/>
</dbReference>
<dbReference type="PROSITE" id="PS51671">
    <property type="entry name" value="ACT"/>
    <property type="match status" value="1"/>
</dbReference>
<proteinExistence type="inferred from homology"/>
<comment type="domain">
    <text evidence="6">Has four distinct domains: an N-terminal nucleotidyltransferase (NT) domain responsible for UTase activity, a central HD domain that encodes UR activity, and two C-terminal ACT domains that seem to have a role in glutamine sensing.</text>
</comment>
<comment type="activity regulation">
    <text evidence="6">Uridylyltransferase (UTase) activity is inhibited by glutamine, while glutamine activates uridylyl-removing (UR) activity.</text>
</comment>
<dbReference type="CDD" id="cd05401">
    <property type="entry name" value="NT_GlnE_GlnD_like"/>
    <property type="match status" value="1"/>
</dbReference>
<dbReference type="SUPFAM" id="SSF55021">
    <property type="entry name" value="ACT-like"/>
    <property type="match status" value="1"/>
</dbReference>
<sequence length="881" mass="100484">MVGSTPVREVVQRSKQYLLVEREKLRIQHDSGSPGPQVSAALSQLADEIVLDVYQQCLHDAKLEHLADQLVLIAHGSYGRGVLSPFSDIDLMLLHTAAAEKHINPLISQLSRDIVDVGYVLGFSARTAAETYAWAWKEIPVFTSICEARFLAGNQDHFERFFHSLRQRAMRRKNRLTNGIIAARLEEREKWGESSYLLRPNVKRSRGTLRDVQMIRWLGFANAGETDIGKLVDLGLFNEDDYRHVKRGNSFLLRLRNELHFMSGKQSQDLLDRHLQIQIADRWGYHGETGVLPVEEFMRDYFQHTGEVRYAVSHFRDTCRNRSIFGAAIDRAFSKTVDEDFKAGPYHIWIKPRALERVANSVPAVLHLMDIANQRCLRIRHQSWQAIRTAMRIRQPESPTVETTQRFLSLISQPGRLADLLRRLNELRVLEQIIPGMKHARRLLQFNQYHKFTVDAHSIRAVEAATNLIDNEDWPGDIYRAIKDKTRLHLSLLIHDLGKGFDEDHSEVGKRIAEQTADLLHMSEDDRELLGWMVHKHLLMAHTAFRHNLNDPDMLTTFASEVGTPQRLDLLVLHTIADLTAVGPGVLTDWKLNLLRELYDNTKRYFRTGELPDDPDIAVLETKNQLLTALEKAHASALSFECVKNMPPSMLRHHDADELLEELMLADKLSSADRVAVVIPRSIPDSYALEYTVIIRQDDRPIGTFSRITGALSGMGLEILRADIETVGDNLAWDRFLVNDPEAVETSDARRNAVCKAIVDYLAADEIPKPTFRRRWNRAAVKQDTGLQQLPTRVTFDNETSERSTIISLFAYDRPGLLFTIAKALANLGVVLNFAKISTHLDQVVDVFYVTELNGDKLDSPQRRQILREHLLESVQSLGQQ</sequence>
<comment type="function">
    <text evidence="6">Modifies, by uridylylation and deuridylylation, the PII regulatory proteins (GlnB and homologs), in response to the nitrogen status of the cell that GlnD senses through the glutamine level. Under low glutamine levels, catalyzes the conversion of the PII proteins and UTP to PII-UMP and PPi, while under higher glutamine levels, GlnD hydrolyzes PII-UMP to PII and UMP (deuridylylation). Thus, controls uridylylation state and activity of the PII proteins, and plays an important role in the regulation of nitrogen metabolism.</text>
</comment>
<dbReference type="InterPro" id="IPR013546">
    <property type="entry name" value="PII_UdlTrfase/GS_AdlTrfase"/>
</dbReference>
<comment type="catalytic activity">
    <reaction evidence="6">
        <text>[protein-PII]-L-tyrosine + UTP = [protein-PII]-uridylyl-L-tyrosine + diphosphate</text>
        <dbReference type="Rhea" id="RHEA:13673"/>
        <dbReference type="Rhea" id="RHEA-COMP:12147"/>
        <dbReference type="Rhea" id="RHEA-COMP:12148"/>
        <dbReference type="ChEBI" id="CHEBI:33019"/>
        <dbReference type="ChEBI" id="CHEBI:46398"/>
        <dbReference type="ChEBI" id="CHEBI:46858"/>
        <dbReference type="ChEBI" id="CHEBI:90602"/>
        <dbReference type="EC" id="2.7.7.59"/>
    </reaction>
</comment>
<dbReference type="EC" id="2.7.7.59" evidence="6"/>
<dbReference type="OrthoDB" id="9758038at2"/>
<dbReference type="NCBIfam" id="TIGR01693">
    <property type="entry name" value="UTase_glnD"/>
    <property type="match status" value="1"/>
</dbReference>
<dbReference type="Proteomes" id="UP000319557">
    <property type="component" value="Chromosome"/>
</dbReference>
<evidence type="ECO:0000256" key="4">
    <source>
        <dbReference type="ARBA" id="ARBA00022842"/>
    </source>
</evidence>
<comment type="cofactor">
    <cofactor evidence="6">
        <name>Mg(2+)</name>
        <dbReference type="ChEBI" id="CHEBI:18420"/>
    </cofactor>
</comment>
<dbReference type="KEGG" id="ruv:EC9_05960"/>
<dbReference type="GO" id="GO:0006808">
    <property type="term" value="P:regulation of nitrogen utilization"/>
    <property type="evidence" value="ECO:0007669"/>
    <property type="project" value="UniProtKB-UniRule"/>
</dbReference>
<dbReference type="CDD" id="cd04873">
    <property type="entry name" value="ACT_UUR-ACR-like"/>
    <property type="match status" value="1"/>
</dbReference>
<feature type="domain" description="ACT" evidence="7">
    <location>
        <begin position="806"/>
        <end position="880"/>
    </location>
</feature>
<gene>
    <name evidence="6 9" type="primary">glnD</name>
    <name evidence="9" type="ORF">EC9_05960</name>
</gene>
<evidence type="ECO:0000256" key="5">
    <source>
        <dbReference type="ARBA" id="ARBA00023268"/>
    </source>
</evidence>